<sequence>MSEESILAAFKSPEEAEAAAAKLRVLRAIDLQIDRIDRYQGNDVQQVMNPLSGGFASLGNLTQAAEWFSPDAGILGAADTTASGMSDGGQGMPTGRDILLTVVVEESTRPLAVRVIEQCGGEI</sequence>
<comment type="caution">
    <text evidence="1">The sequence shown here is derived from an EMBL/GenBank/DDBJ whole genome shotgun (WGS) entry which is preliminary data.</text>
</comment>
<reference evidence="1 2" key="1">
    <citation type="journal article" date="2019" name="Microorganisms">
        <title>Paenibacillus lutrae sp. nov., A Chitinolytic Species Isolated from A River Otter in Castril Natural Park, Granada, Spain.</title>
        <authorList>
            <person name="Rodriguez M."/>
            <person name="Reina J.C."/>
            <person name="Bejar V."/>
            <person name="Llamas I."/>
        </authorList>
    </citation>
    <scope>NUCLEOTIDE SEQUENCE [LARGE SCALE GENOMIC DNA]</scope>
    <source>
        <strain evidence="1 2">N10</strain>
    </source>
</reference>
<dbReference type="EMBL" id="RHLK01000003">
    <property type="protein sequence ID" value="MVO99469.1"/>
    <property type="molecule type" value="Genomic_DNA"/>
</dbReference>
<evidence type="ECO:0000313" key="2">
    <source>
        <dbReference type="Proteomes" id="UP000490800"/>
    </source>
</evidence>
<name>A0A7X3JYZ5_9BACL</name>
<gene>
    <name evidence="1" type="ORF">EDM21_08000</name>
</gene>
<protein>
    <submittedName>
        <fullName evidence="1">Uncharacterized protein</fullName>
    </submittedName>
</protein>
<dbReference type="Proteomes" id="UP000490800">
    <property type="component" value="Unassembled WGS sequence"/>
</dbReference>
<dbReference type="AlphaFoldDB" id="A0A7X3JYZ5"/>
<evidence type="ECO:0000313" key="1">
    <source>
        <dbReference type="EMBL" id="MVO99469.1"/>
    </source>
</evidence>
<keyword evidence="2" id="KW-1185">Reference proteome</keyword>
<accession>A0A7X3JYZ5</accession>
<proteinExistence type="predicted"/>
<dbReference type="OrthoDB" id="2375806at2"/>
<dbReference type="RefSeq" id="WP_157334459.1">
    <property type="nucleotide sequence ID" value="NZ_RHLK01000003.1"/>
</dbReference>
<organism evidence="1 2">
    <name type="scientific">Paenibacillus lutrae</name>
    <dbReference type="NCBI Taxonomy" id="2078573"/>
    <lineage>
        <taxon>Bacteria</taxon>
        <taxon>Bacillati</taxon>
        <taxon>Bacillota</taxon>
        <taxon>Bacilli</taxon>
        <taxon>Bacillales</taxon>
        <taxon>Paenibacillaceae</taxon>
        <taxon>Paenibacillus</taxon>
    </lineage>
</organism>